<evidence type="ECO:0000313" key="2">
    <source>
        <dbReference type="EMBL" id="KER25884.1"/>
    </source>
</evidence>
<feature type="signal peptide" evidence="1">
    <location>
        <begin position="1"/>
        <end position="18"/>
    </location>
</feature>
<name>A0A075AD71_OPIVI</name>
<dbReference type="Proteomes" id="UP000054324">
    <property type="component" value="Unassembled WGS sequence"/>
</dbReference>
<dbReference type="CTD" id="20328283"/>
<keyword evidence="3" id="KW-1185">Reference proteome</keyword>
<dbReference type="KEGG" id="ovi:T265_14117"/>
<dbReference type="RefSeq" id="XP_009170372.1">
    <property type="nucleotide sequence ID" value="XM_009172108.1"/>
</dbReference>
<evidence type="ECO:0000313" key="3">
    <source>
        <dbReference type="Proteomes" id="UP000054324"/>
    </source>
</evidence>
<evidence type="ECO:0008006" key="4">
    <source>
        <dbReference type="Google" id="ProtNLM"/>
    </source>
</evidence>
<dbReference type="EMBL" id="KL596763">
    <property type="protein sequence ID" value="KER25884.1"/>
    <property type="molecule type" value="Genomic_DNA"/>
</dbReference>
<evidence type="ECO:0000256" key="1">
    <source>
        <dbReference type="SAM" id="SignalP"/>
    </source>
</evidence>
<keyword evidence="1" id="KW-0732">Signal</keyword>
<protein>
    <recommendedName>
        <fullName evidence="4">Secreted protein</fullName>
    </recommendedName>
</protein>
<accession>A0A075AD71</accession>
<reference evidence="2 3" key="1">
    <citation type="submission" date="2013-11" db="EMBL/GenBank/DDBJ databases">
        <title>Opisthorchis viverrini - life in the bile duct.</title>
        <authorList>
            <person name="Young N.D."/>
            <person name="Nagarajan N."/>
            <person name="Lin S.J."/>
            <person name="Korhonen P.K."/>
            <person name="Jex A.R."/>
            <person name="Hall R.S."/>
            <person name="Safavi-Hemami H."/>
            <person name="Kaewkong W."/>
            <person name="Bertrand D."/>
            <person name="Gao S."/>
            <person name="Seet Q."/>
            <person name="Wongkham S."/>
            <person name="Teh B.T."/>
            <person name="Wongkham C."/>
            <person name="Intapan P.M."/>
            <person name="Maleewong W."/>
            <person name="Yang X."/>
            <person name="Hu M."/>
            <person name="Wang Z."/>
            <person name="Hofmann A."/>
            <person name="Sternberg P.W."/>
            <person name="Tan P."/>
            <person name="Wang J."/>
            <person name="Gasser R.B."/>
        </authorList>
    </citation>
    <scope>NUCLEOTIDE SEQUENCE [LARGE SCALE GENOMIC DNA]</scope>
</reference>
<feature type="non-terminal residue" evidence="2">
    <location>
        <position position="73"/>
    </location>
</feature>
<dbReference type="GeneID" id="20328283"/>
<proteinExistence type="predicted"/>
<dbReference type="AlphaFoldDB" id="A0A075AD71"/>
<feature type="chain" id="PRO_5001704580" description="Secreted protein" evidence="1">
    <location>
        <begin position="19"/>
        <end position="73"/>
    </location>
</feature>
<sequence>MNWIVLIWLLAVTHVSVNHVYCASRDRAGRFMLHLVRYSRYHETLRGLDALHDLMSSVIRLLKNINKRFGCAL</sequence>
<organism evidence="2 3">
    <name type="scientific">Opisthorchis viverrini</name>
    <name type="common">Southeast Asian liver fluke</name>
    <dbReference type="NCBI Taxonomy" id="6198"/>
    <lineage>
        <taxon>Eukaryota</taxon>
        <taxon>Metazoa</taxon>
        <taxon>Spiralia</taxon>
        <taxon>Lophotrochozoa</taxon>
        <taxon>Platyhelminthes</taxon>
        <taxon>Trematoda</taxon>
        <taxon>Digenea</taxon>
        <taxon>Opisthorchiida</taxon>
        <taxon>Opisthorchiata</taxon>
        <taxon>Opisthorchiidae</taxon>
        <taxon>Opisthorchis</taxon>
    </lineage>
</organism>
<dbReference type="OrthoDB" id="10379922at2759"/>
<gene>
    <name evidence="2" type="ORF">T265_14117</name>
</gene>